<evidence type="ECO:0000259" key="3">
    <source>
        <dbReference type="Pfam" id="PF04002"/>
    </source>
</evidence>
<evidence type="ECO:0000313" key="5">
    <source>
        <dbReference type="Proteomes" id="UP000776700"/>
    </source>
</evidence>
<dbReference type="Pfam" id="PF04002">
    <property type="entry name" value="RadC"/>
    <property type="match status" value="1"/>
</dbReference>
<sequence length="61" mass="6993">MFRYKELASSIEVVSIGTVNLSMVYPREIFKVAILTNSSEMICFHNHPMGNTDFSKEDSYN</sequence>
<keyword evidence="2" id="KW-0482">Metalloprotease</keyword>
<name>A0A921N1Q4_9FIRM</name>
<protein>
    <recommendedName>
        <fullName evidence="3">RadC-like JAB domain-containing protein</fullName>
    </recommendedName>
</protein>
<dbReference type="InterPro" id="IPR025657">
    <property type="entry name" value="RadC_JAB"/>
</dbReference>
<comment type="similarity">
    <text evidence="1">Belongs to the UPF0758 family.</text>
</comment>
<dbReference type="PANTHER" id="PTHR30471:SF3">
    <property type="entry name" value="UPF0758 PROTEIN YEES-RELATED"/>
    <property type="match status" value="1"/>
</dbReference>
<keyword evidence="2" id="KW-0378">Hydrolase</keyword>
<evidence type="ECO:0000313" key="4">
    <source>
        <dbReference type="EMBL" id="HJG96755.1"/>
    </source>
</evidence>
<gene>
    <name evidence="4" type="ORF">K8V90_06600</name>
</gene>
<dbReference type="EMBL" id="DYUB01000205">
    <property type="protein sequence ID" value="HJG96755.1"/>
    <property type="molecule type" value="Genomic_DNA"/>
</dbReference>
<proteinExistence type="inferred from homology"/>
<feature type="domain" description="RadC-like JAB" evidence="3">
    <location>
        <begin position="10"/>
        <end position="59"/>
    </location>
</feature>
<dbReference type="InterPro" id="IPR001405">
    <property type="entry name" value="UPF0758"/>
</dbReference>
<keyword evidence="2" id="KW-0645">Protease</keyword>
<reference evidence="4" key="1">
    <citation type="journal article" date="2021" name="PeerJ">
        <title>Extensive microbial diversity within the chicken gut microbiome revealed by metagenomics and culture.</title>
        <authorList>
            <person name="Gilroy R."/>
            <person name="Ravi A."/>
            <person name="Getino M."/>
            <person name="Pursley I."/>
            <person name="Horton D.L."/>
            <person name="Alikhan N.F."/>
            <person name="Baker D."/>
            <person name="Gharbi K."/>
            <person name="Hall N."/>
            <person name="Watson M."/>
            <person name="Adriaenssens E.M."/>
            <person name="Foster-Nyarko E."/>
            <person name="Jarju S."/>
            <person name="Secka A."/>
            <person name="Antonio M."/>
            <person name="Oren A."/>
            <person name="Chaudhuri R.R."/>
            <person name="La Ragione R."/>
            <person name="Hildebrand F."/>
            <person name="Pallen M.J."/>
        </authorList>
    </citation>
    <scope>NUCLEOTIDE SEQUENCE</scope>
    <source>
        <strain evidence="4">1277</strain>
    </source>
</reference>
<comment type="caution">
    <text evidence="4">The sequence shown here is derived from an EMBL/GenBank/DDBJ whole genome shotgun (WGS) entry which is preliminary data.</text>
</comment>
<organism evidence="4 5">
    <name type="scientific">Romboutsia timonensis</name>
    <dbReference type="NCBI Taxonomy" id="1776391"/>
    <lineage>
        <taxon>Bacteria</taxon>
        <taxon>Bacillati</taxon>
        <taxon>Bacillota</taxon>
        <taxon>Clostridia</taxon>
        <taxon>Peptostreptococcales</taxon>
        <taxon>Peptostreptococcaceae</taxon>
        <taxon>Romboutsia</taxon>
    </lineage>
</organism>
<accession>A0A921N1Q4</accession>
<evidence type="ECO:0000256" key="2">
    <source>
        <dbReference type="ARBA" id="ARBA00023049"/>
    </source>
</evidence>
<dbReference type="GO" id="GO:0008237">
    <property type="term" value="F:metallopeptidase activity"/>
    <property type="evidence" value="ECO:0007669"/>
    <property type="project" value="UniProtKB-KW"/>
</dbReference>
<dbReference type="AlphaFoldDB" id="A0A921N1Q4"/>
<reference evidence="4" key="2">
    <citation type="submission" date="2021-09" db="EMBL/GenBank/DDBJ databases">
        <authorList>
            <person name="Gilroy R."/>
        </authorList>
    </citation>
    <scope>NUCLEOTIDE SEQUENCE</scope>
    <source>
        <strain evidence="4">1277</strain>
    </source>
</reference>
<dbReference type="PANTHER" id="PTHR30471">
    <property type="entry name" value="DNA REPAIR PROTEIN RADC"/>
    <property type="match status" value="1"/>
</dbReference>
<evidence type="ECO:0000256" key="1">
    <source>
        <dbReference type="ARBA" id="ARBA00010243"/>
    </source>
</evidence>
<dbReference type="Gene3D" id="3.40.140.10">
    <property type="entry name" value="Cytidine Deaminase, domain 2"/>
    <property type="match status" value="1"/>
</dbReference>
<dbReference type="Proteomes" id="UP000776700">
    <property type="component" value="Unassembled WGS sequence"/>
</dbReference>